<evidence type="ECO:0000313" key="2">
    <source>
        <dbReference type="Proteomes" id="UP000299102"/>
    </source>
</evidence>
<keyword evidence="2" id="KW-1185">Reference proteome</keyword>
<accession>A0A4C1YEB5</accession>
<evidence type="ECO:0000313" key="1">
    <source>
        <dbReference type="EMBL" id="GBP72675.1"/>
    </source>
</evidence>
<dbReference type="EMBL" id="BGZK01001153">
    <property type="protein sequence ID" value="GBP72675.1"/>
    <property type="molecule type" value="Genomic_DNA"/>
</dbReference>
<proteinExistence type="predicted"/>
<organism evidence="1 2">
    <name type="scientific">Eumeta variegata</name>
    <name type="common">Bagworm moth</name>
    <name type="synonym">Eumeta japonica</name>
    <dbReference type="NCBI Taxonomy" id="151549"/>
    <lineage>
        <taxon>Eukaryota</taxon>
        <taxon>Metazoa</taxon>
        <taxon>Ecdysozoa</taxon>
        <taxon>Arthropoda</taxon>
        <taxon>Hexapoda</taxon>
        <taxon>Insecta</taxon>
        <taxon>Pterygota</taxon>
        <taxon>Neoptera</taxon>
        <taxon>Endopterygota</taxon>
        <taxon>Lepidoptera</taxon>
        <taxon>Glossata</taxon>
        <taxon>Ditrysia</taxon>
        <taxon>Tineoidea</taxon>
        <taxon>Psychidae</taxon>
        <taxon>Oiketicinae</taxon>
        <taxon>Eumeta</taxon>
    </lineage>
</organism>
<sequence length="156" mass="17578">MIGLSIFRFDERGFGRDCAVLYGVDAHTFPRTPFRKKKLQLTAVIEKGNHSPRKYRYGGRRPAVVVDRLLIRFLNGNKVSNQWGLNNENATCPFPRATPKLLTREARHCKSNYALYLRRIRSGMACLTGRGIHANAGCNDCRTAAIDVGGVRPIKF</sequence>
<name>A0A4C1YEB5_EUMVA</name>
<dbReference type="AlphaFoldDB" id="A0A4C1YEB5"/>
<gene>
    <name evidence="1" type="ORF">EVAR_52152_1</name>
</gene>
<protein>
    <submittedName>
        <fullName evidence="1">Uncharacterized protein</fullName>
    </submittedName>
</protein>
<reference evidence="1 2" key="1">
    <citation type="journal article" date="2019" name="Commun. Biol.">
        <title>The bagworm genome reveals a unique fibroin gene that provides high tensile strength.</title>
        <authorList>
            <person name="Kono N."/>
            <person name="Nakamura H."/>
            <person name="Ohtoshi R."/>
            <person name="Tomita M."/>
            <person name="Numata K."/>
            <person name="Arakawa K."/>
        </authorList>
    </citation>
    <scope>NUCLEOTIDE SEQUENCE [LARGE SCALE GENOMIC DNA]</scope>
</reference>
<comment type="caution">
    <text evidence="1">The sequence shown here is derived from an EMBL/GenBank/DDBJ whole genome shotgun (WGS) entry which is preliminary data.</text>
</comment>
<dbReference type="Proteomes" id="UP000299102">
    <property type="component" value="Unassembled WGS sequence"/>
</dbReference>